<proteinExistence type="predicted"/>
<evidence type="ECO:0000313" key="4">
    <source>
        <dbReference type="Proteomes" id="UP000638648"/>
    </source>
</evidence>
<dbReference type="Proteomes" id="UP000638648">
    <property type="component" value="Unassembled WGS sequence"/>
</dbReference>
<evidence type="ECO:0000256" key="2">
    <source>
        <dbReference type="SAM" id="Phobius"/>
    </source>
</evidence>
<feature type="compositionally biased region" description="Basic residues" evidence="1">
    <location>
        <begin position="67"/>
        <end position="83"/>
    </location>
</feature>
<keyword evidence="2" id="KW-0472">Membrane</keyword>
<organism evidence="3 4">
    <name type="scientific">Actinopolymorpha pittospori</name>
    <dbReference type="NCBI Taxonomy" id="648752"/>
    <lineage>
        <taxon>Bacteria</taxon>
        <taxon>Bacillati</taxon>
        <taxon>Actinomycetota</taxon>
        <taxon>Actinomycetes</taxon>
        <taxon>Propionibacteriales</taxon>
        <taxon>Actinopolymorphaceae</taxon>
        <taxon>Actinopolymorpha</taxon>
    </lineage>
</organism>
<feature type="transmembrane region" description="Helical" evidence="2">
    <location>
        <begin position="6"/>
        <end position="26"/>
    </location>
</feature>
<dbReference type="RefSeq" id="WP_192753945.1">
    <property type="nucleotide sequence ID" value="NZ_BAABJL010000095.1"/>
</dbReference>
<feature type="compositionally biased region" description="Basic and acidic residues" evidence="1">
    <location>
        <begin position="52"/>
        <end position="66"/>
    </location>
</feature>
<dbReference type="EMBL" id="JADBEM010000001">
    <property type="protein sequence ID" value="MBE1610596.1"/>
    <property type="molecule type" value="Genomic_DNA"/>
</dbReference>
<feature type="region of interest" description="Disordered" evidence="1">
    <location>
        <begin position="49"/>
        <end position="83"/>
    </location>
</feature>
<comment type="caution">
    <text evidence="3">The sequence shown here is derived from an EMBL/GenBank/DDBJ whole genome shotgun (WGS) entry which is preliminary data.</text>
</comment>
<sequence length="83" mass="8944">MRWVLIFGGIAVFAVVLYALLGAWLWRRAKGLFAEIEAAERKLQVVAGGPAGHHEVEPDASADRATHPGKRGRHLKAGAGHHS</sequence>
<keyword evidence="4" id="KW-1185">Reference proteome</keyword>
<keyword evidence="2" id="KW-0812">Transmembrane</keyword>
<keyword evidence="2" id="KW-1133">Transmembrane helix</keyword>
<gene>
    <name evidence="3" type="ORF">HEB94_007444</name>
</gene>
<evidence type="ECO:0000256" key="1">
    <source>
        <dbReference type="SAM" id="MobiDB-lite"/>
    </source>
</evidence>
<accession>A0A927N0X9</accession>
<dbReference type="AlphaFoldDB" id="A0A927N0X9"/>
<name>A0A927N0X9_9ACTN</name>
<protein>
    <submittedName>
        <fullName evidence="3">Uncharacterized protein</fullName>
    </submittedName>
</protein>
<reference evidence="3" key="1">
    <citation type="submission" date="2020-10" db="EMBL/GenBank/DDBJ databases">
        <title>Sequencing the genomes of 1000 actinobacteria strains.</title>
        <authorList>
            <person name="Klenk H.-P."/>
        </authorList>
    </citation>
    <scope>NUCLEOTIDE SEQUENCE</scope>
    <source>
        <strain evidence="3">DSM 45354</strain>
    </source>
</reference>
<evidence type="ECO:0000313" key="3">
    <source>
        <dbReference type="EMBL" id="MBE1610596.1"/>
    </source>
</evidence>